<feature type="signal peptide" evidence="1">
    <location>
        <begin position="1"/>
        <end position="24"/>
    </location>
</feature>
<proteinExistence type="predicted"/>
<keyword evidence="1" id="KW-0732">Signal</keyword>
<reference evidence="2 3" key="1">
    <citation type="submission" date="2023-06" db="EMBL/GenBank/DDBJ databases">
        <authorList>
            <person name="Ye Y.-Q."/>
            <person name="Du Z.-J."/>
        </authorList>
    </citation>
    <scope>NUCLEOTIDE SEQUENCE [LARGE SCALE GENOMIC DNA]</scope>
    <source>
        <strain evidence="2 3">SDUM287046</strain>
    </source>
</reference>
<protein>
    <recommendedName>
        <fullName evidence="4">Lipocalin-like domain-containing protein</fullName>
    </recommendedName>
</protein>
<dbReference type="EMBL" id="JAUGQQ010000007">
    <property type="protein sequence ID" value="MDN3724963.1"/>
    <property type="molecule type" value="Genomic_DNA"/>
</dbReference>
<dbReference type="Proteomes" id="UP001244787">
    <property type="component" value="Unassembled WGS sequence"/>
</dbReference>
<evidence type="ECO:0000313" key="3">
    <source>
        <dbReference type="Proteomes" id="UP001244787"/>
    </source>
</evidence>
<gene>
    <name evidence="2" type="ORF">QRD02_11255</name>
</gene>
<accession>A0ABT8DIX1</accession>
<sequence>MIPFKALPAIFLLLAITSFLSCNNDEKEKNTVPTNNLLGIWQRSDVSEMYDFKLYFNTENEGYITEYIANPDSTAISNLRPFTWHTSENTLTLDYDDGENDTTPFSINADGQLFVPGLSGLQFNKL</sequence>
<comment type="caution">
    <text evidence="2">The sequence shown here is derived from an EMBL/GenBank/DDBJ whole genome shotgun (WGS) entry which is preliminary data.</text>
</comment>
<evidence type="ECO:0000256" key="1">
    <source>
        <dbReference type="SAM" id="SignalP"/>
    </source>
</evidence>
<evidence type="ECO:0000313" key="2">
    <source>
        <dbReference type="EMBL" id="MDN3724963.1"/>
    </source>
</evidence>
<feature type="chain" id="PRO_5045054986" description="Lipocalin-like domain-containing protein" evidence="1">
    <location>
        <begin position="25"/>
        <end position="126"/>
    </location>
</feature>
<dbReference type="PROSITE" id="PS51257">
    <property type="entry name" value="PROKAR_LIPOPROTEIN"/>
    <property type="match status" value="1"/>
</dbReference>
<evidence type="ECO:0008006" key="4">
    <source>
        <dbReference type="Google" id="ProtNLM"/>
    </source>
</evidence>
<organism evidence="2 3">
    <name type="scientific">Aequorivita aurantiaca</name>
    <dbReference type="NCBI Taxonomy" id="3053356"/>
    <lineage>
        <taxon>Bacteria</taxon>
        <taxon>Pseudomonadati</taxon>
        <taxon>Bacteroidota</taxon>
        <taxon>Flavobacteriia</taxon>
        <taxon>Flavobacteriales</taxon>
        <taxon>Flavobacteriaceae</taxon>
        <taxon>Aequorivita</taxon>
    </lineage>
</organism>
<dbReference type="RefSeq" id="WP_290255054.1">
    <property type="nucleotide sequence ID" value="NZ_JAUGQQ010000007.1"/>
</dbReference>
<keyword evidence="3" id="KW-1185">Reference proteome</keyword>
<name>A0ABT8DIX1_9FLAO</name>